<feature type="non-terminal residue" evidence="1">
    <location>
        <position position="86"/>
    </location>
</feature>
<name>A0AA36CSD6_9BILA</name>
<dbReference type="EMBL" id="CATQJA010002626">
    <property type="protein sequence ID" value="CAJ0574128.1"/>
    <property type="molecule type" value="Genomic_DNA"/>
</dbReference>
<dbReference type="AlphaFoldDB" id="A0AA36CSD6"/>
<proteinExistence type="predicted"/>
<gene>
    <name evidence="1" type="ORF">MSPICULIGERA_LOCUS12469</name>
</gene>
<sequence>MFKKTKKDGDDKIFLPCGYGFRGPGGIVYRNKYGRACCGGCRAIYGEDPVKPCLESPNCARFQCERSKPIQNSDRTVINGEFLTDH</sequence>
<organism evidence="1 2">
    <name type="scientific">Mesorhabditis spiculigera</name>
    <dbReference type="NCBI Taxonomy" id="96644"/>
    <lineage>
        <taxon>Eukaryota</taxon>
        <taxon>Metazoa</taxon>
        <taxon>Ecdysozoa</taxon>
        <taxon>Nematoda</taxon>
        <taxon>Chromadorea</taxon>
        <taxon>Rhabditida</taxon>
        <taxon>Rhabditina</taxon>
        <taxon>Rhabditomorpha</taxon>
        <taxon>Rhabditoidea</taxon>
        <taxon>Rhabditidae</taxon>
        <taxon>Mesorhabditinae</taxon>
        <taxon>Mesorhabditis</taxon>
    </lineage>
</organism>
<reference evidence="1" key="1">
    <citation type="submission" date="2023-06" db="EMBL/GenBank/DDBJ databases">
        <authorList>
            <person name="Delattre M."/>
        </authorList>
    </citation>
    <scope>NUCLEOTIDE SEQUENCE</scope>
    <source>
        <strain evidence="1">AF72</strain>
    </source>
</reference>
<accession>A0AA36CSD6</accession>
<dbReference type="Proteomes" id="UP001177023">
    <property type="component" value="Unassembled WGS sequence"/>
</dbReference>
<protein>
    <submittedName>
        <fullName evidence="1">Uncharacterized protein</fullName>
    </submittedName>
</protein>
<evidence type="ECO:0000313" key="2">
    <source>
        <dbReference type="Proteomes" id="UP001177023"/>
    </source>
</evidence>
<keyword evidence="2" id="KW-1185">Reference proteome</keyword>
<comment type="caution">
    <text evidence="1">The sequence shown here is derived from an EMBL/GenBank/DDBJ whole genome shotgun (WGS) entry which is preliminary data.</text>
</comment>
<evidence type="ECO:0000313" key="1">
    <source>
        <dbReference type="EMBL" id="CAJ0574128.1"/>
    </source>
</evidence>